<dbReference type="InterPro" id="IPR012471">
    <property type="entry name" value="DUF1690"/>
</dbReference>
<sequence length="186" mass="20792">MGAAESKPEGYSWKAYVNRFSAQFGSPAFAMSLSNEGKYNSSGPPSVSLSVIDSLQSSPETDASRAKLIEHHIQSRVSEELKKLQKKESDALKLAQDKIAEAASASTEDGGPTRHTLGREIDDLRKKLEERKNVRDLPESVEKARSNVIRCLRENDRRPLNCFEEVEAFKAEVKKLEKEWVNKVTA</sequence>
<evidence type="ECO:0000256" key="1">
    <source>
        <dbReference type="SAM" id="MobiDB-lite"/>
    </source>
</evidence>
<accession>A0ABR0SGB6</accession>
<gene>
    <name evidence="2" type="ORF">PT974_09481</name>
</gene>
<feature type="region of interest" description="Disordered" evidence="1">
    <location>
        <begin position="36"/>
        <end position="63"/>
    </location>
</feature>
<name>A0ABR0SGB6_9HYPO</name>
<reference evidence="2 3" key="1">
    <citation type="submission" date="2024-01" db="EMBL/GenBank/DDBJ databases">
        <title>Complete genome of Cladobotryum mycophilum ATHUM6906.</title>
        <authorList>
            <person name="Christinaki A.C."/>
            <person name="Myridakis A.I."/>
            <person name="Kouvelis V.N."/>
        </authorList>
    </citation>
    <scope>NUCLEOTIDE SEQUENCE [LARGE SCALE GENOMIC DNA]</scope>
    <source>
        <strain evidence="2 3">ATHUM6906</strain>
    </source>
</reference>
<feature type="compositionally biased region" description="Polar residues" evidence="1">
    <location>
        <begin position="36"/>
        <end position="61"/>
    </location>
</feature>
<dbReference type="Pfam" id="PF07956">
    <property type="entry name" value="DUF1690"/>
    <property type="match status" value="1"/>
</dbReference>
<proteinExistence type="predicted"/>
<evidence type="ECO:0000313" key="3">
    <source>
        <dbReference type="Proteomes" id="UP001338125"/>
    </source>
</evidence>
<evidence type="ECO:0000313" key="2">
    <source>
        <dbReference type="EMBL" id="KAK5991203.1"/>
    </source>
</evidence>
<keyword evidence="3" id="KW-1185">Reference proteome</keyword>
<comment type="caution">
    <text evidence="2">The sequence shown here is derived from an EMBL/GenBank/DDBJ whole genome shotgun (WGS) entry which is preliminary data.</text>
</comment>
<protein>
    <submittedName>
        <fullName evidence="2">MICOS complex subunit mic19-like protein</fullName>
    </submittedName>
</protein>
<feature type="region of interest" description="Disordered" evidence="1">
    <location>
        <begin position="100"/>
        <end position="120"/>
    </location>
</feature>
<dbReference type="EMBL" id="JAVFKD010000014">
    <property type="protein sequence ID" value="KAK5991203.1"/>
    <property type="molecule type" value="Genomic_DNA"/>
</dbReference>
<dbReference type="Proteomes" id="UP001338125">
    <property type="component" value="Unassembled WGS sequence"/>
</dbReference>
<organism evidence="2 3">
    <name type="scientific">Cladobotryum mycophilum</name>
    <dbReference type="NCBI Taxonomy" id="491253"/>
    <lineage>
        <taxon>Eukaryota</taxon>
        <taxon>Fungi</taxon>
        <taxon>Dikarya</taxon>
        <taxon>Ascomycota</taxon>
        <taxon>Pezizomycotina</taxon>
        <taxon>Sordariomycetes</taxon>
        <taxon>Hypocreomycetidae</taxon>
        <taxon>Hypocreales</taxon>
        <taxon>Hypocreaceae</taxon>
        <taxon>Cladobotryum</taxon>
    </lineage>
</organism>